<feature type="region of interest" description="Disordered" evidence="1">
    <location>
        <begin position="51"/>
        <end position="73"/>
    </location>
</feature>
<dbReference type="Proteomes" id="UP001396334">
    <property type="component" value="Unassembled WGS sequence"/>
</dbReference>
<name>A0ABR2P1F4_9ROSI</name>
<organism evidence="2 3">
    <name type="scientific">Hibiscus sabdariffa</name>
    <name type="common">roselle</name>
    <dbReference type="NCBI Taxonomy" id="183260"/>
    <lineage>
        <taxon>Eukaryota</taxon>
        <taxon>Viridiplantae</taxon>
        <taxon>Streptophyta</taxon>
        <taxon>Embryophyta</taxon>
        <taxon>Tracheophyta</taxon>
        <taxon>Spermatophyta</taxon>
        <taxon>Magnoliopsida</taxon>
        <taxon>eudicotyledons</taxon>
        <taxon>Gunneridae</taxon>
        <taxon>Pentapetalae</taxon>
        <taxon>rosids</taxon>
        <taxon>malvids</taxon>
        <taxon>Malvales</taxon>
        <taxon>Malvaceae</taxon>
        <taxon>Malvoideae</taxon>
        <taxon>Hibiscus</taxon>
    </lineage>
</organism>
<comment type="caution">
    <text evidence="2">The sequence shown here is derived from an EMBL/GenBank/DDBJ whole genome shotgun (WGS) entry which is preliminary data.</text>
</comment>
<sequence>MEISKKGSHGKESGSGNINEILENEKRAETKVLIEAKRVGKAALSVESHSQGVKSWLDSSSSNLCNGGRFSRT</sequence>
<feature type="region of interest" description="Disordered" evidence="1">
    <location>
        <begin position="1"/>
        <end position="22"/>
    </location>
</feature>
<keyword evidence="3" id="KW-1185">Reference proteome</keyword>
<feature type="compositionally biased region" description="Polar residues" evidence="1">
    <location>
        <begin position="51"/>
        <end position="65"/>
    </location>
</feature>
<evidence type="ECO:0000256" key="1">
    <source>
        <dbReference type="SAM" id="MobiDB-lite"/>
    </source>
</evidence>
<reference evidence="2 3" key="1">
    <citation type="journal article" date="2024" name="G3 (Bethesda)">
        <title>Genome assembly of Hibiscus sabdariffa L. provides insights into metabolisms of medicinal natural products.</title>
        <authorList>
            <person name="Kim T."/>
        </authorList>
    </citation>
    <scope>NUCLEOTIDE SEQUENCE [LARGE SCALE GENOMIC DNA]</scope>
    <source>
        <strain evidence="2">TK-2024</strain>
        <tissue evidence="2">Old leaves</tissue>
    </source>
</reference>
<accession>A0ABR2P1F4</accession>
<evidence type="ECO:0000313" key="2">
    <source>
        <dbReference type="EMBL" id="KAK8982221.1"/>
    </source>
</evidence>
<protein>
    <submittedName>
        <fullName evidence="2">Uncharacterized protein</fullName>
    </submittedName>
</protein>
<gene>
    <name evidence="2" type="ORF">V6N11_037394</name>
</gene>
<dbReference type="EMBL" id="JBBPBN010000086">
    <property type="protein sequence ID" value="KAK8982221.1"/>
    <property type="molecule type" value="Genomic_DNA"/>
</dbReference>
<proteinExistence type="predicted"/>
<evidence type="ECO:0000313" key="3">
    <source>
        <dbReference type="Proteomes" id="UP001396334"/>
    </source>
</evidence>